<keyword evidence="5" id="KW-0285">Flavoprotein</keyword>
<dbReference type="Pfam" id="PF01243">
    <property type="entry name" value="PNPOx_N"/>
    <property type="match status" value="1"/>
</dbReference>
<protein>
    <recommendedName>
        <fullName evidence="4">pyridoxal 5'-phosphate synthase</fullName>
        <ecNumber evidence="4">1.4.3.5</ecNumber>
    </recommendedName>
</protein>
<dbReference type="AlphaFoldDB" id="D2V961"/>
<feature type="non-terminal residue" evidence="10">
    <location>
        <position position="1"/>
    </location>
</feature>
<dbReference type="InterPro" id="IPR011576">
    <property type="entry name" value="Pyridox_Oxase_N"/>
</dbReference>
<dbReference type="UniPathway" id="UPA01068">
    <property type="reaction ID" value="UER00304"/>
</dbReference>
<proteinExistence type="predicted"/>
<comment type="pathway">
    <text evidence="3">Cofactor metabolism; pyridoxal 5'-phosphate salvage; pyridoxal 5'-phosphate from pyridoxine 5'-phosphate: step 1/1.</text>
</comment>
<sequence length="164" mass="19188">LMIANISADFVTCNAQSLQPSSRKIICKEINDEGFTFFTNGQSRKGIDIQTNNKVALNFMFTLPIIRQVRVEGIAHQVSREKVIENYKNEVPEYRVNINTCPQSDRCEMGREGMWEKFEENSHKDLSECPDYWCGYIVKPTRFEFYQEGLHRMADRIVYEKNTD</sequence>
<dbReference type="eggNOG" id="KOG2586">
    <property type="taxonomic scope" value="Eukaryota"/>
</dbReference>
<dbReference type="InParanoid" id="D2V961"/>
<dbReference type="EMBL" id="GG738858">
    <property type="protein sequence ID" value="EFC46654.1"/>
    <property type="molecule type" value="Genomic_DNA"/>
</dbReference>
<dbReference type="GO" id="GO:0010181">
    <property type="term" value="F:FMN binding"/>
    <property type="evidence" value="ECO:0007669"/>
    <property type="project" value="InterPro"/>
</dbReference>
<dbReference type="InterPro" id="IPR000659">
    <property type="entry name" value="Pyridox_Oxase"/>
</dbReference>
<feature type="domain" description="Pyridoxine 5'-phosphate oxidase dimerisation C-terminal" evidence="9">
    <location>
        <begin position="133"/>
        <end position="163"/>
    </location>
</feature>
<dbReference type="GeneID" id="8859613"/>
<evidence type="ECO:0000313" key="10">
    <source>
        <dbReference type="EMBL" id="EFC46654.1"/>
    </source>
</evidence>
<dbReference type="KEGG" id="ngr:NAEGRDRAFT_3790"/>
<evidence type="ECO:0000256" key="6">
    <source>
        <dbReference type="ARBA" id="ARBA00022643"/>
    </source>
</evidence>
<dbReference type="InterPro" id="IPR019576">
    <property type="entry name" value="Pyridoxamine_oxidase_dimer_C"/>
</dbReference>
<evidence type="ECO:0000259" key="9">
    <source>
        <dbReference type="Pfam" id="PF10590"/>
    </source>
</evidence>
<dbReference type="GO" id="GO:0008615">
    <property type="term" value="P:pyridoxine biosynthetic process"/>
    <property type="evidence" value="ECO:0007669"/>
    <property type="project" value="InterPro"/>
</dbReference>
<dbReference type="RefSeq" id="XP_002679398.1">
    <property type="nucleotide sequence ID" value="XM_002679352.1"/>
</dbReference>
<evidence type="ECO:0000256" key="2">
    <source>
        <dbReference type="ARBA" id="ARBA00004738"/>
    </source>
</evidence>
<dbReference type="Gene3D" id="2.30.110.10">
    <property type="entry name" value="Electron Transport, Fmn-binding Protein, Chain A"/>
    <property type="match status" value="1"/>
</dbReference>
<dbReference type="VEuPathDB" id="AmoebaDB:NAEGRDRAFT_3790"/>
<name>D2V961_NAEGR</name>
<comment type="pathway">
    <text evidence="2">Cofactor metabolism; pyridoxal 5'-phosphate salvage; pyridoxal 5'-phosphate from pyridoxamine 5'-phosphate: step 1/1.</text>
</comment>
<evidence type="ECO:0000256" key="3">
    <source>
        <dbReference type="ARBA" id="ARBA00005037"/>
    </source>
</evidence>
<dbReference type="PANTHER" id="PTHR10851:SF0">
    <property type="entry name" value="PYRIDOXINE-5'-PHOSPHATE OXIDASE"/>
    <property type="match status" value="1"/>
</dbReference>
<dbReference type="Pfam" id="PF10590">
    <property type="entry name" value="PNP_phzG_C"/>
    <property type="match status" value="1"/>
</dbReference>
<keyword evidence="6" id="KW-0288">FMN</keyword>
<reference evidence="10 11" key="1">
    <citation type="journal article" date="2010" name="Cell">
        <title>The genome of Naegleria gruberi illuminates early eukaryotic versatility.</title>
        <authorList>
            <person name="Fritz-Laylin L.K."/>
            <person name="Prochnik S.E."/>
            <person name="Ginger M.L."/>
            <person name="Dacks J.B."/>
            <person name="Carpenter M.L."/>
            <person name="Field M.C."/>
            <person name="Kuo A."/>
            <person name="Paredez A."/>
            <person name="Chapman J."/>
            <person name="Pham J."/>
            <person name="Shu S."/>
            <person name="Neupane R."/>
            <person name="Cipriano M."/>
            <person name="Mancuso J."/>
            <person name="Tu H."/>
            <person name="Salamov A."/>
            <person name="Lindquist E."/>
            <person name="Shapiro H."/>
            <person name="Lucas S."/>
            <person name="Grigoriev I.V."/>
            <person name="Cande W.Z."/>
            <person name="Fulton C."/>
            <person name="Rokhsar D.S."/>
            <person name="Dawson S.C."/>
        </authorList>
    </citation>
    <scope>NUCLEOTIDE SEQUENCE [LARGE SCALE GENOMIC DNA]</scope>
    <source>
        <strain evidence="10 11">NEG-M</strain>
    </source>
</reference>
<dbReference type="STRING" id="5762.D2V961"/>
<evidence type="ECO:0000256" key="1">
    <source>
        <dbReference type="ARBA" id="ARBA00001917"/>
    </source>
</evidence>
<dbReference type="PANTHER" id="PTHR10851">
    <property type="entry name" value="PYRIDOXINE-5-PHOSPHATE OXIDASE"/>
    <property type="match status" value="1"/>
</dbReference>
<organism evidence="11">
    <name type="scientific">Naegleria gruberi</name>
    <name type="common">Amoeba</name>
    <dbReference type="NCBI Taxonomy" id="5762"/>
    <lineage>
        <taxon>Eukaryota</taxon>
        <taxon>Discoba</taxon>
        <taxon>Heterolobosea</taxon>
        <taxon>Tetramitia</taxon>
        <taxon>Eutetramitia</taxon>
        <taxon>Vahlkampfiidae</taxon>
        <taxon>Naegleria</taxon>
    </lineage>
</organism>
<keyword evidence="7" id="KW-0560">Oxidoreductase</keyword>
<dbReference type="OrthoDB" id="303614at2759"/>
<dbReference type="FunCoup" id="D2V961">
    <property type="interactions" value="119"/>
</dbReference>
<evidence type="ECO:0000313" key="11">
    <source>
        <dbReference type="Proteomes" id="UP000006671"/>
    </source>
</evidence>
<evidence type="ECO:0000256" key="5">
    <source>
        <dbReference type="ARBA" id="ARBA00022630"/>
    </source>
</evidence>
<evidence type="ECO:0000256" key="4">
    <source>
        <dbReference type="ARBA" id="ARBA00012801"/>
    </source>
</evidence>
<feature type="domain" description="Pyridoxamine 5'-phosphate oxidase N-terminal" evidence="8">
    <location>
        <begin position="12"/>
        <end position="86"/>
    </location>
</feature>
<dbReference type="GO" id="GO:0004733">
    <property type="term" value="F:pyridoxamine phosphate oxidase activity"/>
    <property type="evidence" value="ECO:0007669"/>
    <property type="project" value="UniProtKB-EC"/>
</dbReference>
<dbReference type="InterPro" id="IPR012349">
    <property type="entry name" value="Split_barrel_FMN-bd"/>
</dbReference>
<comment type="cofactor">
    <cofactor evidence="1">
        <name>FMN</name>
        <dbReference type="ChEBI" id="CHEBI:58210"/>
    </cofactor>
</comment>
<dbReference type="Proteomes" id="UP000006671">
    <property type="component" value="Unassembled WGS sequence"/>
</dbReference>
<feature type="non-terminal residue" evidence="10">
    <location>
        <position position="164"/>
    </location>
</feature>
<evidence type="ECO:0000256" key="7">
    <source>
        <dbReference type="ARBA" id="ARBA00023002"/>
    </source>
</evidence>
<gene>
    <name evidence="10" type="ORF">NAEGRDRAFT_3790</name>
</gene>
<dbReference type="EC" id="1.4.3.5" evidence="4"/>
<dbReference type="SUPFAM" id="SSF50475">
    <property type="entry name" value="FMN-binding split barrel"/>
    <property type="match status" value="1"/>
</dbReference>
<evidence type="ECO:0000259" key="8">
    <source>
        <dbReference type="Pfam" id="PF01243"/>
    </source>
</evidence>
<keyword evidence="11" id="KW-1185">Reference proteome</keyword>
<accession>D2V961</accession>